<evidence type="ECO:0000256" key="4">
    <source>
        <dbReference type="ARBA" id="ARBA00023136"/>
    </source>
</evidence>
<comment type="caution">
    <text evidence="6">The sequence shown here is derived from an EMBL/GenBank/DDBJ whole genome shotgun (WGS) entry which is preliminary data.</text>
</comment>
<keyword evidence="7" id="KW-1185">Reference proteome</keyword>
<dbReference type="InterPro" id="IPR019109">
    <property type="entry name" value="MamF_MmsF"/>
</dbReference>
<name>A0A323TGI6_9BACI</name>
<dbReference type="EMBL" id="PDOD01000002">
    <property type="protein sequence ID" value="PYZ93938.1"/>
    <property type="molecule type" value="Genomic_DNA"/>
</dbReference>
<dbReference type="Pfam" id="PF09685">
    <property type="entry name" value="MamF_MmsF"/>
    <property type="match status" value="1"/>
</dbReference>
<organism evidence="6 7">
    <name type="scientific">Salipaludibacillus keqinensis</name>
    <dbReference type="NCBI Taxonomy" id="2045207"/>
    <lineage>
        <taxon>Bacteria</taxon>
        <taxon>Bacillati</taxon>
        <taxon>Bacillota</taxon>
        <taxon>Bacilli</taxon>
        <taxon>Bacillales</taxon>
        <taxon>Bacillaceae</taxon>
    </lineage>
</organism>
<evidence type="ECO:0000256" key="3">
    <source>
        <dbReference type="ARBA" id="ARBA00022989"/>
    </source>
</evidence>
<evidence type="ECO:0000313" key="7">
    <source>
        <dbReference type="Proteomes" id="UP000248214"/>
    </source>
</evidence>
<dbReference type="OrthoDB" id="9808930at2"/>
<evidence type="ECO:0000313" key="6">
    <source>
        <dbReference type="EMBL" id="PYZ93938.1"/>
    </source>
</evidence>
<feature type="transmembrane region" description="Helical" evidence="5">
    <location>
        <begin position="68"/>
        <end position="87"/>
    </location>
</feature>
<comment type="subcellular location">
    <subcellularLocation>
        <location evidence="1">Membrane</location>
        <topology evidence="1">Multi-pass membrane protein</topology>
    </subcellularLocation>
</comment>
<evidence type="ECO:0000256" key="1">
    <source>
        <dbReference type="ARBA" id="ARBA00004141"/>
    </source>
</evidence>
<keyword evidence="3 5" id="KW-1133">Transmembrane helix</keyword>
<evidence type="ECO:0000256" key="5">
    <source>
        <dbReference type="SAM" id="Phobius"/>
    </source>
</evidence>
<keyword evidence="2 5" id="KW-0812">Transmembrane</keyword>
<proteinExistence type="predicted"/>
<evidence type="ECO:0000256" key="2">
    <source>
        <dbReference type="ARBA" id="ARBA00022692"/>
    </source>
</evidence>
<keyword evidence="4 5" id="KW-0472">Membrane</keyword>
<protein>
    <recommendedName>
        <fullName evidence="8">DUF4870 domain-containing protein</fullName>
    </recommendedName>
</protein>
<evidence type="ECO:0008006" key="8">
    <source>
        <dbReference type="Google" id="ProtNLM"/>
    </source>
</evidence>
<sequence>MLIYLISFFTAFLGPLIIWLMKKNDSTFIDHHGREYLNFFISYTVYGIISAILIIVLVGIALASILGIAAFVFTVIAAIKAFGGEYYRFPLIFRLL</sequence>
<dbReference type="Proteomes" id="UP000248214">
    <property type="component" value="Unassembled WGS sequence"/>
</dbReference>
<accession>A0A323TGI6</accession>
<gene>
    <name evidence="6" type="ORF">CR194_09755</name>
</gene>
<reference evidence="6 7" key="1">
    <citation type="submission" date="2017-10" db="EMBL/GenBank/DDBJ databases">
        <title>Bacillus sp. nov., a halophilic bacterium isolated from a Keqin Lake.</title>
        <authorList>
            <person name="Wang H."/>
        </authorList>
    </citation>
    <scope>NUCLEOTIDE SEQUENCE [LARGE SCALE GENOMIC DNA]</scope>
    <source>
        <strain evidence="6 7">KQ-12</strain>
    </source>
</reference>
<dbReference type="AlphaFoldDB" id="A0A323TGI6"/>
<feature type="transmembrane region" description="Helical" evidence="5">
    <location>
        <begin position="6"/>
        <end position="22"/>
    </location>
</feature>
<feature type="transmembrane region" description="Helical" evidence="5">
    <location>
        <begin position="43"/>
        <end position="62"/>
    </location>
</feature>